<dbReference type="InterPro" id="IPR011029">
    <property type="entry name" value="DEATH-like_dom_sf"/>
</dbReference>
<feature type="repeat" description="ANK" evidence="3">
    <location>
        <begin position="134"/>
        <end position="166"/>
    </location>
</feature>
<dbReference type="SUPFAM" id="SSF48403">
    <property type="entry name" value="Ankyrin repeat"/>
    <property type="match status" value="3"/>
</dbReference>
<dbReference type="AlphaFoldDB" id="A0AAD9UE70"/>
<dbReference type="GO" id="GO:0042981">
    <property type="term" value="P:regulation of apoptotic process"/>
    <property type="evidence" value="ECO:0007669"/>
    <property type="project" value="InterPro"/>
</dbReference>
<dbReference type="SUPFAM" id="SSF47986">
    <property type="entry name" value="DEATH domain"/>
    <property type="match status" value="1"/>
</dbReference>
<keyword evidence="6" id="KW-1185">Reference proteome</keyword>
<proteinExistence type="predicted"/>
<dbReference type="Proteomes" id="UP001209878">
    <property type="component" value="Unassembled WGS sequence"/>
</dbReference>
<dbReference type="PANTHER" id="PTHR24198:SF165">
    <property type="entry name" value="ANKYRIN REPEAT-CONTAINING PROTEIN-RELATED"/>
    <property type="match status" value="1"/>
</dbReference>
<dbReference type="Gene3D" id="1.10.533.10">
    <property type="entry name" value="Death Domain, Fas"/>
    <property type="match status" value="1"/>
</dbReference>
<evidence type="ECO:0000256" key="2">
    <source>
        <dbReference type="ARBA" id="ARBA00023043"/>
    </source>
</evidence>
<keyword evidence="2 3" id="KW-0040">ANK repeat</keyword>
<feature type="repeat" description="ANK" evidence="3">
    <location>
        <begin position="167"/>
        <end position="199"/>
    </location>
</feature>
<accession>A0AAD9UE70</accession>
<evidence type="ECO:0000256" key="1">
    <source>
        <dbReference type="ARBA" id="ARBA00022737"/>
    </source>
</evidence>
<feature type="repeat" description="ANK" evidence="3">
    <location>
        <begin position="366"/>
        <end position="398"/>
    </location>
</feature>
<evidence type="ECO:0000256" key="3">
    <source>
        <dbReference type="PROSITE-ProRule" id="PRU00023"/>
    </source>
</evidence>
<dbReference type="InterPro" id="IPR002110">
    <property type="entry name" value="Ankyrin_rpt"/>
</dbReference>
<feature type="repeat" description="ANK" evidence="3">
    <location>
        <begin position="885"/>
        <end position="917"/>
    </location>
</feature>
<sequence>MDRLSERLFAAIEAGDVGAVSRLCAFAGEDVEGLLTARREGSGLVRRPGNGRELYVLRPTPLLLAVTLWYADVVDAVASFKVGLDDTCTVDDITSPDHVYDGVTALHLAAIGGKLSMVETLLREGASVNTTTSLGTSALYAACFEGNCATVETLVDGGARVDVADVHGTTCLMAAAGSENVNLLAYLVRHGADVNDVDKDGRNVLYYATREACLDTFVYVSNPRTGACVDARGANVLMWAVEVGRVDVTAHILSHRDALNVTIDARDNDGRNALFYTCDNTSGAIWDLLVDAGVPISCDRDGVTPLMYFASRGSILTRHLVDRSTASRVDVNETDQDDRNCLYYCNDTAMLDSLLSVGAITDPSGDGRTLLMHAARTGNMGIAKHLLENAAKFATNLSDVDGAGWDASMHAACSGRLDLLKLLNSYGAQRHRADDGKTVLSLAAEAGDMPLLRYLLEDVQAATIAADEGDNYGRNALYYAVIGGHVDAVKYLVRRGTTWSQHSTDGRTVLMEAIDRNHTDLLDYLITHPPDGALDQTDFTGADVLSYVASSGRLALLKRLLAANCRPRNDATNRNVLMHALRHGQETTVHYLLDKSASIGLDVHQKDSSGRSILFYSVDGGDNIPLLERLLRHGAPQTPDDSGSTLLMHASGAGRVSTVRFLLALSGDDINTKDTAGENALFYGARSGKRDVVELLVAAGVEAVSNGQGVCVLAQCLALGEDDLVDIIVAGTADLAAAASGTDSQGRNTLQLTVTRRKTSLLTKLGCFYDAARDRDCEGRTVLMHACIAETTPVDIDTVRYIVDNLRVDVNASDDNQRNALFYAVEWRHAAAASFLLERGSAMACDDLGRSPLMVACGRRDVLIAEMLLQNSDKPSKLVSCVDHQGRTAVHFSAMADSCRTVWLLKSYSADVNARDKRGETPVMYACAAGHAAVLATLIDCGAVTSLLDADGANALLHCFAKSPNLKCVKLAIGCPGDVEQPNIRRVTPLMLACRRHARKQTDIIRYLLDNGADPIIQDDEGRDAFDYCLPRSDHVIALLETKSQISAIEKQALLKYHDRIVAAIDVGATVKVMLAERVFTKTVAQEVTQTTPSERVRRMLSVIKKRGDRSFRTMCEELKRNHPELAYLLLKETYRKDEEIFW</sequence>
<evidence type="ECO:0000313" key="5">
    <source>
        <dbReference type="EMBL" id="KAK2186050.1"/>
    </source>
</evidence>
<comment type="caution">
    <text evidence="5">The sequence shown here is derived from an EMBL/GenBank/DDBJ whole genome shotgun (WGS) entry which is preliminary data.</text>
</comment>
<feature type="repeat" description="ANK" evidence="3">
    <location>
        <begin position="985"/>
        <end position="1020"/>
    </location>
</feature>
<dbReference type="CDD" id="cd01671">
    <property type="entry name" value="CARD"/>
    <property type="match status" value="1"/>
</dbReference>
<dbReference type="Pfam" id="PF00023">
    <property type="entry name" value="Ank"/>
    <property type="match status" value="1"/>
</dbReference>
<dbReference type="PROSITE" id="PS50088">
    <property type="entry name" value="ANK_REPEAT"/>
    <property type="match status" value="8"/>
</dbReference>
<feature type="repeat" description="ANK" evidence="3">
    <location>
        <begin position="472"/>
        <end position="504"/>
    </location>
</feature>
<dbReference type="PANTHER" id="PTHR24198">
    <property type="entry name" value="ANKYRIN REPEAT AND PROTEIN KINASE DOMAIN-CONTAINING PROTEIN"/>
    <property type="match status" value="1"/>
</dbReference>
<dbReference type="Pfam" id="PF13637">
    <property type="entry name" value="Ank_4"/>
    <property type="match status" value="1"/>
</dbReference>
<keyword evidence="1" id="KW-0677">Repeat</keyword>
<feature type="repeat" description="ANK" evidence="3">
    <location>
        <begin position="101"/>
        <end position="133"/>
    </location>
</feature>
<protein>
    <recommendedName>
        <fullName evidence="4">CARD domain-containing protein</fullName>
    </recommendedName>
</protein>
<dbReference type="SMART" id="SM00248">
    <property type="entry name" value="ANK"/>
    <property type="match status" value="23"/>
</dbReference>
<gene>
    <name evidence="5" type="ORF">NP493_204g03000</name>
</gene>
<name>A0AAD9UE70_RIDPI</name>
<dbReference type="Gene3D" id="1.25.40.20">
    <property type="entry name" value="Ankyrin repeat-containing domain"/>
    <property type="match status" value="7"/>
</dbReference>
<dbReference type="PROSITE" id="PS50297">
    <property type="entry name" value="ANK_REP_REGION"/>
    <property type="match status" value="6"/>
</dbReference>
<dbReference type="EMBL" id="JAODUO010000214">
    <property type="protein sequence ID" value="KAK2186050.1"/>
    <property type="molecule type" value="Genomic_DNA"/>
</dbReference>
<dbReference type="Pfam" id="PF12796">
    <property type="entry name" value="Ank_2"/>
    <property type="match status" value="7"/>
</dbReference>
<dbReference type="InterPro" id="IPR001315">
    <property type="entry name" value="CARD"/>
</dbReference>
<feature type="repeat" description="ANK" evidence="3">
    <location>
        <begin position="918"/>
        <end position="950"/>
    </location>
</feature>
<evidence type="ECO:0000313" key="6">
    <source>
        <dbReference type="Proteomes" id="UP001209878"/>
    </source>
</evidence>
<organism evidence="5 6">
    <name type="scientific">Ridgeia piscesae</name>
    <name type="common">Tubeworm</name>
    <dbReference type="NCBI Taxonomy" id="27915"/>
    <lineage>
        <taxon>Eukaryota</taxon>
        <taxon>Metazoa</taxon>
        <taxon>Spiralia</taxon>
        <taxon>Lophotrochozoa</taxon>
        <taxon>Annelida</taxon>
        <taxon>Polychaeta</taxon>
        <taxon>Sedentaria</taxon>
        <taxon>Canalipalpata</taxon>
        <taxon>Sabellida</taxon>
        <taxon>Siboglinidae</taxon>
        <taxon>Ridgeia</taxon>
    </lineage>
</organism>
<feature type="domain" description="CARD" evidence="4">
    <location>
        <begin position="1046"/>
        <end position="1134"/>
    </location>
</feature>
<dbReference type="PROSITE" id="PS50209">
    <property type="entry name" value="CARD"/>
    <property type="match status" value="1"/>
</dbReference>
<reference evidence="5" key="1">
    <citation type="journal article" date="2023" name="Mol. Biol. Evol.">
        <title>Third-Generation Sequencing Reveals the Adaptive Role of the Epigenome in Three Deep-Sea Polychaetes.</title>
        <authorList>
            <person name="Perez M."/>
            <person name="Aroh O."/>
            <person name="Sun Y."/>
            <person name="Lan Y."/>
            <person name="Juniper S.K."/>
            <person name="Young C.R."/>
            <person name="Angers B."/>
            <person name="Qian P.Y."/>
        </authorList>
    </citation>
    <scope>NUCLEOTIDE SEQUENCE</scope>
    <source>
        <strain evidence="5">R07B-5</strain>
    </source>
</reference>
<dbReference type="InterPro" id="IPR036770">
    <property type="entry name" value="Ankyrin_rpt-contain_sf"/>
</dbReference>
<evidence type="ECO:0000259" key="4">
    <source>
        <dbReference type="PROSITE" id="PS50209"/>
    </source>
</evidence>